<evidence type="ECO:0000256" key="2">
    <source>
        <dbReference type="ARBA" id="ARBA00022729"/>
    </source>
</evidence>
<evidence type="ECO:0000313" key="11">
    <source>
        <dbReference type="EMBL" id="VYS91387.1"/>
    </source>
</evidence>
<dbReference type="GO" id="GO:0046556">
    <property type="term" value="F:alpha-L-arabinofuranosidase activity"/>
    <property type="evidence" value="ECO:0007669"/>
    <property type="project" value="UniProtKB-EC"/>
</dbReference>
<evidence type="ECO:0000256" key="5">
    <source>
        <dbReference type="SAM" id="Coils"/>
    </source>
</evidence>
<evidence type="ECO:0000256" key="6">
    <source>
        <dbReference type="SAM" id="MobiDB-lite"/>
    </source>
</evidence>
<dbReference type="Gene3D" id="1.20.1270.90">
    <property type="entry name" value="AF1782-like"/>
    <property type="match status" value="1"/>
</dbReference>
<keyword evidence="2 8" id="KW-0732">Signal</keyword>
<gene>
    <name evidence="11" type="ORF">CNLFYP112_01274</name>
</gene>
<dbReference type="InterPro" id="IPR046780">
    <property type="entry name" value="aBig_2"/>
</dbReference>
<evidence type="ECO:0000256" key="4">
    <source>
        <dbReference type="ARBA" id="ARBA00023295"/>
    </source>
</evidence>
<dbReference type="InterPro" id="IPR023296">
    <property type="entry name" value="Glyco_hydro_beta-prop_sf"/>
</dbReference>
<dbReference type="SUPFAM" id="SSF75005">
    <property type="entry name" value="Arabinanase/levansucrase/invertase"/>
    <property type="match status" value="2"/>
</dbReference>
<accession>A0A6N2SDE0</accession>
<dbReference type="Gene3D" id="2.60.120.200">
    <property type="match status" value="2"/>
</dbReference>
<reference evidence="11" key="1">
    <citation type="submission" date="2019-11" db="EMBL/GenBank/DDBJ databases">
        <authorList>
            <person name="Feng L."/>
        </authorList>
    </citation>
    <scope>NUCLEOTIDE SEQUENCE</scope>
    <source>
        <strain evidence="11">CnexileLFYP112</strain>
    </source>
</reference>
<evidence type="ECO:0000256" key="1">
    <source>
        <dbReference type="ARBA" id="ARBA00009865"/>
    </source>
</evidence>
<dbReference type="EMBL" id="CACRTG010000003">
    <property type="protein sequence ID" value="VYS91387.1"/>
    <property type="molecule type" value="Genomic_DNA"/>
</dbReference>
<feature type="compositionally biased region" description="Pro residues" evidence="6">
    <location>
        <begin position="1845"/>
        <end position="1857"/>
    </location>
</feature>
<feature type="domain" description="Ig-like" evidence="9">
    <location>
        <begin position="1772"/>
        <end position="1838"/>
    </location>
</feature>
<name>A0A6N2SDE0_9FIRM</name>
<feature type="domain" description="Atrophied bacterial Ig" evidence="10">
    <location>
        <begin position="1274"/>
        <end position="1349"/>
    </location>
</feature>
<dbReference type="GO" id="GO:0005975">
    <property type="term" value="P:carbohydrate metabolic process"/>
    <property type="evidence" value="ECO:0007669"/>
    <property type="project" value="InterPro"/>
</dbReference>
<feature type="domain" description="Atrophied bacterial Ig" evidence="10">
    <location>
        <begin position="274"/>
        <end position="337"/>
    </location>
</feature>
<dbReference type="SMR" id="A0A6N2SDE0"/>
<keyword evidence="7" id="KW-0472">Membrane</keyword>
<dbReference type="InterPro" id="IPR006710">
    <property type="entry name" value="Glyco_hydro_43"/>
</dbReference>
<sequence>MKRKTKKCISWITVAALLGGITSPFNSGAASVEAADIPEPLVKFDFEDLSENAEITYKNAKATGEYSLAESYKGGGEALSLNGTGQFLDVKKKDGESLLTGEKELTVSYDAKLEKGAKGWILYASDSNKAPSYPNERYLGILHGSTNSENEMIAERYKNNGARPVSATADVSKIYTKWVHIDVVHSEKDTTIYVDGVKKATQGSEYAIDDILGENSILQIGKANWGTGEYCKGLIDNFRIYDTALTAQQVSAEYNDYVLESDCALLTLPETTDRSLTLPKTGASGMTQISWKSSASDVMKDDGTIIRGEKDKKVTMTATISLEDRSVKKEIEVTVLKKNPEEDVVTYTKELTLNTGFVSEDIELPTKVGNADVVWETSDASVITKDGKVKRSDENKTVTLTATIKVNGASKNGTKEFPLTVIAKGANIAAYVSNEPVVAQNGGMKIALQKEGEYEALHKDQPILYSSVGTKSYVAPQIFRKADGSFGVIAADGGNSGSVVLYDSKDLITYSNQRIATIEGITSIQKMYCVYDSADAVYKVFIEANGQTYITTSKNLTEFEEAKVTDYAIPEAGEVAEDAVWAEKEALTQKECDAIEKQFTTPYNTSLSKITKEITVDTGADVKTELKKAVREVTAQYSNGEEKTYSVRWNEADIEKADTDRAGMEYTVRGTIGGSAYYTKADSPLIEERADPYIVYDEERQMYYFTASYPVNGKGGADGYDRLVIREAKTIEGLADAEEHVIWDESEVQGYGRWIWAPELHKIGDSWYFLSTASLDETTGGNFNIRPFMMKCNNSEEITNPDSWGEPERVKTMQGDKTGLNAMSLDMTYFEAGGRHYLVWADFTKNDGNPAGISSLYIATIDPSNPTQLTSTCSVITVPEYVWELERYKVNEGPAVLQKDGKVYLAFSASGTGSEYCVGLLTGNADDDLTKKENWVKTPYPIMTSGDFNDELCGPGHNSFTVDEYGNAVIVYHARPADTHAGHTGDPLYDPCRHAYVKPVLFGADGAPVLNLSDEEFVKGGSEITVKVKVKGESEESKPSLEYNFDEDYTGIVKDSAGNQDGTVTEGASYVWDKEYGQVLYLDGDKTDGGHDSYLEFPEGYFDGKDKVTISMDVNEVTRSGNYFTFGVGQNNQKYLFLKTAPTSTKLAVTTSGYQNEKLANRNSVYPNNSRTWINIKMVVTPKSISLYQDGKLIAENLNTNISLDDLGRNLKAYIGKSFYSEDKYFRGYFDNIKVYDYAMTDEEVKKVTKEEKEAREKKMGEVKLVAEKFEIPNADNIKGNITLPSEKDGVLIQWSSSNPKVINPEKDGEKPAGVVTRQKEDTKVTLTAVFSKEGSKDVKKEYEVIVKAKAKTVKEEDYAGYLFVRFNGTEENGDQEQTYFSLSEDGLNWTDLNQNQPVLKSTIGESGLRDHFIARAPEGDKFYMIATDLSIALNKVNGGADWGSAGGSGSHSIVVWESDDLVNWSEPWLAEIAPEGAGCTWAPEFIYDETTGEYIVYWSATTLQVDEEENITQEYENHAIYYCKTRDFRTFTEAELYHDGGVDANGKIVKVIDSTMIQNGDTYYRFTKNESKGTIVMDKSDSILGEFSEIDSNVLSSELPAKRGAVEGPIIFKMNEKTEDGKDQWCLMVDRFARGQGYYPLITTDLNSGEFRMLDDSEYSFPSKYRHGYVMPVTEKEYGALQRQWGDGSYVDKSLLKEVIEEAKDILTNQKQNYTEESIQQLKTALESAQKALDIVTTTEEADQAAENLRKAIEALEKKEDILTRIEVTLPDKTEYQIGEELDLTGVKVTAVYESGKTADVTEAATVDSGAFNSQKAGSYTITVTYAEKTETFVVTVKENSPEIPDPVPSPKPEPNPDSNTKPKQNENKVVKTGDEQNPLLSISIFALASVVITGSFIRRKKYNL</sequence>
<dbReference type="CDD" id="cd08983">
    <property type="entry name" value="GH43_Bt3655-like"/>
    <property type="match status" value="1"/>
</dbReference>
<keyword evidence="4 11" id="KW-0326">Glycosidase</keyword>
<keyword evidence="7" id="KW-1133">Transmembrane helix</keyword>
<keyword evidence="3 11" id="KW-0378">Hydrolase</keyword>
<evidence type="ECO:0000256" key="7">
    <source>
        <dbReference type="SAM" id="Phobius"/>
    </source>
</evidence>
<dbReference type="CDD" id="cd18819">
    <property type="entry name" value="GH43_LbAraf43-like"/>
    <property type="match status" value="1"/>
</dbReference>
<dbReference type="PANTHER" id="PTHR43817:SF1">
    <property type="entry name" value="HYDROLASE, FAMILY 43, PUTATIVE (AFU_ORTHOLOGUE AFUA_3G01660)-RELATED"/>
    <property type="match status" value="1"/>
</dbReference>
<dbReference type="Pfam" id="PF20578">
    <property type="entry name" value="aBig_2"/>
    <property type="match status" value="3"/>
</dbReference>
<feature type="domain" description="Atrophied bacterial Ig" evidence="10">
    <location>
        <begin position="357"/>
        <end position="423"/>
    </location>
</feature>
<proteinExistence type="inferred from homology"/>
<evidence type="ECO:0000256" key="3">
    <source>
        <dbReference type="ARBA" id="ARBA00022801"/>
    </source>
</evidence>
<feature type="coiled-coil region" evidence="5">
    <location>
        <begin position="1694"/>
        <end position="1767"/>
    </location>
</feature>
<feature type="chain" id="PRO_5026743857" evidence="8">
    <location>
        <begin position="30"/>
        <end position="1906"/>
    </location>
</feature>
<dbReference type="Gene3D" id="2.60.40.3630">
    <property type="match status" value="1"/>
</dbReference>
<feature type="compositionally biased region" description="Basic and acidic residues" evidence="6">
    <location>
        <begin position="1865"/>
        <end position="1875"/>
    </location>
</feature>
<organism evidence="11">
    <name type="scientific">[Clostridium] nexile</name>
    <dbReference type="NCBI Taxonomy" id="29361"/>
    <lineage>
        <taxon>Bacteria</taxon>
        <taxon>Bacillati</taxon>
        <taxon>Bacillota</taxon>
        <taxon>Clostridia</taxon>
        <taxon>Lachnospirales</taxon>
        <taxon>Lachnospiraceae</taxon>
        <taxon>Tyzzerella</taxon>
    </lineage>
</organism>
<comment type="similarity">
    <text evidence="1">Belongs to the glycosyl hydrolase 43 family.</text>
</comment>
<evidence type="ECO:0000259" key="9">
    <source>
        <dbReference type="Pfam" id="PF07523"/>
    </source>
</evidence>
<feature type="transmembrane region" description="Helical" evidence="7">
    <location>
        <begin position="1881"/>
        <end position="1899"/>
    </location>
</feature>
<keyword evidence="7" id="KW-0812">Transmembrane</keyword>
<feature type="signal peptide" evidence="8">
    <location>
        <begin position="1"/>
        <end position="29"/>
    </location>
</feature>
<dbReference type="EC" id="3.2.1.55" evidence="11"/>
<dbReference type="Gene3D" id="2.115.10.20">
    <property type="entry name" value="Glycosyl hydrolase domain, family 43"/>
    <property type="match status" value="2"/>
</dbReference>
<keyword evidence="5" id="KW-0175">Coiled coil</keyword>
<evidence type="ECO:0000256" key="8">
    <source>
        <dbReference type="SAM" id="SignalP"/>
    </source>
</evidence>
<dbReference type="Pfam" id="PF13385">
    <property type="entry name" value="Laminin_G_3"/>
    <property type="match status" value="2"/>
</dbReference>
<dbReference type="InterPro" id="IPR013320">
    <property type="entry name" value="ConA-like_dom_sf"/>
</dbReference>
<dbReference type="Pfam" id="PF04616">
    <property type="entry name" value="Glyco_hydro_43"/>
    <property type="match status" value="1"/>
</dbReference>
<protein>
    <submittedName>
        <fullName evidence="11">Extracellular exo-alpha-(1-&gt;5)-L-arabinofuranosidase</fullName>
        <ecNumber evidence="11">3.2.1.55</ecNumber>
    </submittedName>
</protein>
<dbReference type="Pfam" id="PF07523">
    <property type="entry name" value="Big_3"/>
    <property type="match status" value="1"/>
</dbReference>
<dbReference type="InterPro" id="IPR022038">
    <property type="entry name" value="Ig-like_bact"/>
</dbReference>
<dbReference type="PANTHER" id="PTHR43817">
    <property type="entry name" value="GLYCOSYL HYDROLASE"/>
    <property type="match status" value="1"/>
</dbReference>
<dbReference type="SUPFAM" id="SSF49899">
    <property type="entry name" value="Concanavalin A-like lectins/glucanases"/>
    <property type="match status" value="2"/>
</dbReference>
<feature type="region of interest" description="Disordered" evidence="6">
    <location>
        <begin position="1839"/>
        <end position="1875"/>
    </location>
</feature>
<evidence type="ECO:0000259" key="10">
    <source>
        <dbReference type="Pfam" id="PF20578"/>
    </source>
</evidence>